<gene>
    <name evidence="1" type="ORF">LREN565_0225</name>
</gene>
<reference evidence="1" key="1">
    <citation type="submission" date="2016-11" db="EMBL/GenBank/DDBJ databases">
        <authorList>
            <person name="Jaros S."/>
            <person name="Januszkiewicz K."/>
            <person name="Wedrychowicz H."/>
        </authorList>
    </citation>
    <scope>NUCLEOTIDE SEQUENCE</scope>
    <source>
        <strain evidence="1">ACA-DC 565</strain>
    </source>
</reference>
<organism evidence="1">
    <name type="scientific">Loigolactobacillus rennini</name>
    <dbReference type="NCBI Taxonomy" id="238013"/>
    <lineage>
        <taxon>Bacteria</taxon>
        <taxon>Bacillati</taxon>
        <taxon>Bacillota</taxon>
        <taxon>Bacilli</taxon>
        <taxon>Lactobacillales</taxon>
        <taxon>Lactobacillaceae</taxon>
        <taxon>Loigolactobacillus</taxon>
    </lineage>
</organism>
<evidence type="ECO:0000313" key="1">
    <source>
        <dbReference type="EMBL" id="SFZ87112.1"/>
    </source>
</evidence>
<name>A0A1K2I3Z8_9LACO</name>
<dbReference type="AlphaFoldDB" id="A0A1K2I3Z8"/>
<accession>A0A1K2I3Z8</accession>
<proteinExistence type="predicted"/>
<dbReference type="EMBL" id="LT634362">
    <property type="protein sequence ID" value="SFZ87112.1"/>
    <property type="molecule type" value="Genomic_DNA"/>
</dbReference>
<protein>
    <submittedName>
        <fullName evidence="1">Uncharacterized protein</fullName>
    </submittedName>
</protein>
<sequence length="334" mass="38949">MFNEFNLSRHFYTNAVFKQNHHLHGFNGRKMLEQLGLDPLDGFFSNNRHIGDEFVAWQRHQGNLPTYTSRRNCFTQFAQNCMLLRAKGLVIKRKIRFIDKFDYALNLFVVRSLKPEDAVHLYKRQMSFLSMYATAPNPFQTIRDLFDQVSIYNRPIGGGYTPPKDFAGSFVNFLLDYYLSLYIPNEKEWRIYLMQQRRALNEIEHDVFTMLNGQSVTAALDNNGELQVTAFSTIGLEMIANILRPVRIESPQIETFATAFTDEIWMNYFPYTWALVNPAAAAKLGSRIFGVGKYFHSKSTRPFLITKKQIFCAQYGLNRRKLKLLPLRLPMRFG</sequence>